<dbReference type="RefSeq" id="WP_098973456.1">
    <property type="nucleotide sequence ID" value="NZ_CP077115.1"/>
</dbReference>
<dbReference type="AlphaFoldDB" id="A0A2C6BNC6"/>
<sequence>MENKKIDNINNANHYQICGFNSIEIIKRVLGLKGFVAFCLGNILKYLIRAEKKNGKEDYKKAAKYLEWVIERDSRDKYTVIQIIDINDLEKDLGVEWSKIISEIAKDLNVENAFELDAIFRNIFSENYETARDILDDFIKEYEE</sequence>
<comment type="caution">
    <text evidence="1">The sequence shown here is derived from an EMBL/GenBank/DDBJ whole genome shotgun (WGS) entry which is preliminary data.</text>
</comment>
<dbReference type="Pfam" id="PF11753">
    <property type="entry name" value="DUF3310"/>
    <property type="match status" value="1"/>
</dbReference>
<protein>
    <recommendedName>
        <fullName evidence="3">DUF3310 domain-containing protein</fullName>
    </recommendedName>
</protein>
<evidence type="ECO:0000313" key="2">
    <source>
        <dbReference type="Proteomes" id="UP000224182"/>
    </source>
</evidence>
<organism evidence="1 2">
    <name type="scientific">Fusobacterium nucleatum subsp. polymorphum</name>
    <name type="common">Fusobacterium polymorphum</name>
    <dbReference type="NCBI Taxonomy" id="76857"/>
    <lineage>
        <taxon>Bacteria</taxon>
        <taxon>Fusobacteriati</taxon>
        <taxon>Fusobacteriota</taxon>
        <taxon>Fusobacteriia</taxon>
        <taxon>Fusobacteriales</taxon>
        <taxon>Fusobacteriaceae</taxon>
        <taxon>Fusobacterium</taxon>
    </lineage>
</organism>
<accession>A0A2C6BNC6</accession>
<dbReference type="EMBL" id="NIRN01000001">
    <property type="protein sequence ID" value="PHI05723.1"/>
    <property type="molecule type" value="Genomic_DNA"/>
</dbReference>
<evidence type="ECO:0008006" key="3">
    <source>
        <dbReference type="Google" id="ProtNLM"/>
    </source>
</evidence>
<proteinExistence type="predicted"/>
<dbReference type="InterPro" id="IPR021739">
    <property type="entry name" value="SaV-like"/>
</dbReference>
<reference evidence="1 2" key="1">
    <citation type="submission" date="2017-06" db="EMBL/GenBank/DDBJ databases">
        <title>Draft genome sequence of Fusobacterium nucleatum subsp. polymorphum KCOM 1271 (=ChDC F305).</title>
        <authorList>
            <person name="Kook J.-K."/>
            <person name="Park S.-N."/>
            <person name="Lim Y.K."/>
            <person name="Roh H."/>
        </authorList>
    </citation>
    <scope>NUCLEOTIDE SEQUENCE [LARGE SCALE GENOMIC DNA]</scope>
    <source>
        <strain evidence="2">KCOM 1271 (ChDC F305)</strain>
    </source>
</reference>
<evidence type="ECO:0000313" key="1">
    <source>
        <dbReference type="EMBL" id="PHI05723.1"/>
    </source>
</evidence>
<dbReference type="Proteomes" id="UP000224182">
    <property type="component" value="Unassembled WGS sequence"/>
</dbReference>
<name>A0A2C6BNC6_FUSNP</name>
<gene>
    <name evidence="1" type="ORF">CBG54_00915</name>
</gene>